<protein>
    <recommendedName>
        <fullName evidence="3">Fumarylacetoacetase-like C-terminal domain-containing protein</fullName>
    </recommendedName>
</protein>
<dbReference type="EMBL" id="NPDZ01000001">
    <property type="protein sequence ID" value="PJZ74715.1"/>
    <property type="molecule type" value="Genomic_DNA"/>
</dbReference>
<dbReference type="InterPro" id="IPR051121">
    <property type="entry name" value="FAH"/>
</dbReference>
<evidence type="ECO:0000256" key="1">
    <source>
        <dbReference type="ARBA" id="ARBA00010211"/>
    </source>
</evidence>
<dbReference type="Pfam" id="PF01557">
    <property type="entry name" value="FAA_hydrolase"/>
    <property type="match status" value="1"/>
</dbReference>
<dbReference type="InterPro" id="IPR036663">
    <property type="entry name" value="Fumarylacetoacetase_C_sf"/>
</dbReference>
<comment type="caution">
    <text evidence="5">The sequence shown here is derived from an EMBL/GenBank/DDBJ whole genome shotgun (WGS) entry which is preliminary data.</text>
</comment>
<gene>
    <name evidence="4" type="ORF">CH360_01300</name>
    <name evidence="5" type="ORF">CH373_01300</name>
</gene>
<dbReference type="PANTHER" id="PTHR42796:SF4">
    <property type="entry name" value="FUMARYLACETOACETATE HYDROLASE DOMAIN-CONTAINING PROTEIN 2A"/>
    <property type="match status" value="1"/>
</dbReference>
<dbReference type="GO" id="GO:0044281">
    <property type="term" value="P:small molecule metabolic process"/>
    <property type="evidence" value="ECO:0007669"/>
    <property type="project" value="UniProtKB-ARBA"/>
</dbReference>
<evidence type="ECO:0000313" key="6">
    <source>
        <dbReference type="Proteomes" id="UP000231962"/>
    </source>
</evidence>
<dbReference type="InterPro" id="IPR011234">
    <property type="entry name" value="Fumarylacetoacetase-like_C"/>
</dbReference>
<dbReference type="RefSeq" id="WP_100712124.1">
    <property type="nucleotide sequence ID" value="NZ_NPDY01000001.1"/>
</dbReference>
<dbReference type="Gene3D" id="3.90.850.10">
    <property type="entry name" value="Fumarylacetoacetase-like, C-terminal domain"/>
    <property type="match status" value="1"/>
</dbReference>
<evidence type="ECO:0000259" key="3">
    <source>
        <dbReference type="Pfam" id="PF01557"/>
    </source>
</evidence>
<accession>A0A2M9ZRR9</accession>
<dbReference type="GO" id="GO:0046872">
    <property type="term" value="F:metal ion binding"/>
    <property type="evidence" value="ECO:0007669"/>
    <property type="project" value="UniProtKB-KW"/>
</dbReference>
<evidence type="ECO:0000313" key="7">
    <source>
        <dbReference type="Proteomes" id="UP000231990"/>
    </source>
</evidence>
<reference evidence="6 7" key="1">
    <citation type="submission" date="2017-07" db="EMBL/GenBank/DDBJ databases">
        <title>Leptospira spp. isolated from tropical soils.</title>
        <authorList>
            <person name="Thibeaux R."/>
            <person name="Iraola G."/>
            <person name="Ferres I."/>
            <person name="Bierque E."/>
            <person name="Girault D."/>
            <person name="Soupe-Gilbert M.-E."/>
            <person name="Picardeau M."/>
            <person name="Goarant C."/>
        </authorList>
    </citation>
    <scope>NUCLEOTIDE SEQUENCE [LARGE SCALE GENOMIC DNA]</scope>
    <source>
        <strain evidence="5 7">FH1-B-B1</strain>
        <strain evidence="4 6">FH1-B-C1</strain>
    </source>
</reference>
<dbReference type="PANTHER" id="PTHR42796">
    <property type="entry name" value="FUMARYLACETOACETATE HYDROLASE DOMAIN-CONTAINING PROTEIN 2A-RELATED"/>
    <property type="match status" value="1"/>
</dbReference>
<feature type="domain" description="Fumarylacetoacetase-like C-terminal" evidence="3">
    <location>
        <begin position="77"/>
        <end position="305"/>
    </location>
</feature>
<evidence type="ECO:0000313" key="4">
    <source>
        <dbReference type="EMBL" id="PJZ71182.1"/>
    </source>
</evidence>
<sequence length="323" mass="36185">MSLNIVRFRFPKNRSNDIYWGVQSSEFALPLKEKFSELSDFLKNGKESARIVLNDKSSEKIPLSEIEFLSPVTAPCQIFCQGQNYSEHARESGTDPRDRSFNLFFQKATSSLHSPVGEIRRPKGVKLLDYEIELGLVLGTSITEPVSVTWDNLHQYISGIVIGNDVSARDVQIPQGQWFKGKSYRTFCPVGPYLTLLEKDEIQSIPKLRLILSVNGKVRQDSVASKMIYQPPETLSELSQITDLFPGDLILTGTPSGVAMKAPSPTLQRIARVFLKEPKLMEIFVKKQLKISDFLKDGDVMEGRIFDPAGNLDLGSQKLVISS</sequence>
<dbReference type="Proteomes" id="UP000231962">
    <property type="component" value="Unassembled WGS sequence"/>
</dbReference>
<dbReference type="Proteomes" id="UP000231990">
    <property type="component" value="Unassembled WGS sequence"/>
</dbReference>
<keyword evidence="2" id="KW-0479">Metal-binding</keyword>
<dbReference type="SUPFAM" id="SSF56529">
    <property type="entry name" value="FAH"/>
    <property type="match status" value="1"/>
</dbReference>
<evidence type="ECO:0000313" key="5">
    <source>
        <dbReference type="EMBL" id="PJZ74715.1"/>
    </source>
</evidence>
<proteinExistence type="inferred from homology"/>
<keyword evidence="6" id="KW-1185">Reference proteome</keyword>
<dbReference type="GO" id="GO:0003824">
    <property type="term" value="F:catalytic activity"/>
    <property type="evidence" value="ECO:0007669"/>
    <property type="project" value="InterPro"/>
</dbReference>
<dbReference type="EMBL" id="NPDY01000001">
    <property type="protein sequence ID" value="PJZ71182.1"/>
    <property type="molecule type" value="Genomic_DNA"/>
</dbReference>
<dbReference type="OrthoDB" id="9805307at2"/>
<organism evidence="5 7">
    <name type="scientific">Leptospira perolatii</name>
    <dbReference type="NCBI Taxonomy" id="2023191"/>
    <lineage>
        <taxon>Bacteria</taxon>
        <taxon>Pseudomonadati</taxon>
        <taxon>Spirochaetota</taxon>
        <taxon>Spirochaetia</taxon>
        <taxon>Leptospirales</taxon>
        <taxon>Leptospiraceae</taxon>
        <taxon>Leptospira</taxon>
    </lineage>
</organism>
<evidence type="ECO:0000256" key="2">
    <source>
        <dbReference type="ARBA" id="ARBA00022723"/>
    </source>
</evidence>
<comment type="similarity">
    <text evidence="1">Belongs to the FAH family.</text>
</comment>
<dbReference type="AlphaFoldDB" id="A0A2M9ZRR9"/>
<name>A0A2M9ZRR9_9LEPT</name>